<proteinExistence type="predicted"/>
<comment type="catalytic activity">
    <reaction evidence="1">
        <text>ATP + protein L-histidine = ADP + protein N-phospho-L-histidine.</text>
        <dbReference type="EC" id="2.7.13.3"/>
    </reaction>
</comment>
<dbReference type="Pfam" id="PF00512">
    <property type="entry name" value="HisKA"/>
    <property type="match status" value="1"/>
</dbReference>
<dbReference type="GO" id="GO:0004721">
    <property type="term" value="F:phosphoprotein phosphatase activity"/>
    <property type="evidence" value="ECO:0007669"/>
    <property type="project" value="TreeGrafter"/>
</dbReference>
<dbReference type="InterPro" id="IPR036890">
    <property type="entry name" value="HATPase_C_sf"/>
</dbReference>
<keyword evidence="7 12" id="KW-0418">Kinase</keyword>
<dbReference type="AlphaFoldDB" id="A0A848MAY7"/>
<evidence type="ECO:0000256" key="4">
    <source>
        <dbReference type="ARBA" id="ARBA00022553"/>
    </source>
</evidence>
<dbReference type="CDD" id="cd00082">
    <property type="entry name" value="HisKA"/>
    <property type="match status" value="1"/>
</dbReference>
<feature type="transmembrane region" description="Helical" evidence="10">
    <location>
        <begin position="7"/>
        <end position="29"/>
    </location>
</feature>
<keyword evidence="5" id="KW-0808">Transferase</keyword>
<keyword evidence="9" id="KW-0902">Two-component regulatory system</keyword>
<organism evidence="12 13">
    <name type="scientific">Paenibacillus lemnae</name>
    <dbReference type="NCBI Taxonomy" id="1330551"/>
    <lineage>
        <taxon>Bacteria</taxon>
        <taxon>Bacillati</taxon>
        <taxon>Bacillota</taxon>
        <taxon>Bacilli</taxon>
        <taxon>Bacillales</taxon>
        <taxon>Paenibacillaceae</taxon>
        <taxon>Paenibacillus</taxon>
    </lineage>
</organism>
<feature type="transmembrane region" description="Helical" evidence="10">
    <location>
        <begin position="49"/>
        <end position="67"/>
    </location>
</feature>
<dbReference type="Gene3D" id="1.10.287.130">
    <property type="match status" value="1"/>
</dbReference>
<keyword evidence="10" id="KW-1133">Transmembrane helix</keyword>
<keyword evidence="4" id="KW-0597">Phosphoprotein</keyword>
<evidence type="ECO:0000256" key="9">
    <source>
        <dbReference type="ARBA" id="ARBA00023012"/>
    </source>
</evidence>
<evidence type="ECO:0000256" key="6">
    <source>
        <dbReference type="ARBA" id="ARBA00022741"/>
    </source>
</evidence>
<dbReference type="InterPro" id="IPR004358">
    <property type="entry name" value="Sig_transdc_His_kin-like_C"/>
</dbReference>
<evidence type="ECO:0000256" key="1">
    <source>
        <dbReference type="ARBA" id="ARBA00000085"/>
    </source>
</evidence>
<dbReference type="PROSITE" id="PS50109">
    <property type="entry name" value="HIS_KIN"/>
    <property type="match status" value="1"/>
</dbReference>
<comment type="subcellular location">
    <subcellularLocation>
        <location evidence="2">Cell membrane</location>
        <topology evidence="2">Multi-pass membrane protein</topology>
    </subcellularLocation>
</comment>
<dbReference type="RefSeq" id="WP_169506143.1">
    <property type="nucleotide sequence ID" value="NZ_JABBPN010000017.1"/>
</dbReference>
<dbReference type="GO" id="GO:0016036">
    <property type="term" value="P:cellular response to phosphate starvation"/>
    <property type="evidence" value="ECO:0007669"/>
    <property type="project" value="TreeGrafter"/>
</dbReference>
<dbReference type="GO" id="GO:0005524">
    <property type="term" value="F:ATP binding"/>
    <property type="evidence" value="ECO:0007669"/>
    <property type="project" value="UniProtKB-KW"/>
</dbReference>
<keyword evidence="6" id="KW-0547">Nucleotide-binding</keyword>
<evidence type="ECO:0000256" key="5">
    <source>
        <dbReference type="ARBA" id="ARBA00022679"/>
    </source>
</evidence>
<dbReference type="PRINTS" id="PR00344">
    <property type="entry name" value="BCTRLSENSOR"/>
</dbReference>
<dbReference type="SUPFAM" id="SSF47384">
    <property type="entry name" value="Homodimeric domain of signal transducing histidine kinase"/>
    <property type="match status" value="1"/>
</dbReference>
<dbReference type="FunFam" id="3.30.565.10:FF:000006">
    <property type="entry name" value="Sensor histidine kinase WalK"/>
    <property type="match status" value="1"/>
</dbReference>
<evidence type="ECO:0000256" key="7">
    <source>
        <dbReference type="ARBA" id="ARBA00022777"/>
    </source>
</evidence>
<dbReference type="InterPro" id="IPR036097">
    <property type="entry name" value="HisK_dim/P_sf"/>
</dbReference>
<evidence type="ECO:0000256" key="3">
    <source>
        <dbReference type="ARBA" id="ARBA00012438"/>
    </source>
</evidence>
<dbReference type="EMBL" id="JABBPN010000017">
    <property type="protein sequence ID" value="NMO97361.1"/>
    <property type="molecule type" value="Genomic_DNA"/>
</dbReference>
<accession>A0A848MAY7</accession>
<dbReference type="GO" id="GO:0000155">
    <property type="term" value="F:phosphorelay sensor kinase activity"/>
    <property type="evidence" value="ECO:0007669"/>
    <property type="project" value="InterPro"/>
</dbReference>
<evidence type="ECO:0000256" key="8">
    <source>
        <dbReference type="ARBA" id="ARBA00022840"/>
    </source>
</evidence>
<gene>
    <name evidence="12" type="ORF">HII30_16465</name>
</gene>
<evidence type="ECO:0000313" key="13">
    <source>
        <dbReference type="Proteomes" id="UP000565468"/>
    </source>
</evidence>
<dbReference type="PANTHER" id="PTHR45453">
    <property type="entry name" value="PHOSPHATE REGULON SENSOR PROTEIN PHOR"/>
    <property type="match status" value="1"/>
</dbReference>
<evidence type="ECO:0000259" key="11">
    <source>
        <dbReference type="PROSITE" id="PS50109"/>
    </source>
</evidence>
<keyword evidence="10" id="KW-0472">Membrane</keyword>
<dbReference type="EC" id="2.7.13.3" evidence="3"/>
<dbReference type="CDD" id="cd00075">
    <property type="entry name" value="HATPase"/>
    <property type="match status" value="1"/>
</dbReference>
<dbReference type="SUPFAM" id="SSF55874">
    <property type="entry name" value="ATPase domain of HSP90 chaperone/DNA topoisomerase II/histidine kinase"/>
    <property type="match status" value="1"/>
</dbReference>
<reference evidence="12 13" key="1">
    <citation type="submission" date="2020-04" db="EMBL/GenBank/DDBJ databases">
        <title>Paenibacillus algicola sp. nov., a novel marine bacterium producing alginate lyase.</title>
        <authorList>
            <person name="Huang H."/>
        </authorList>
    </citation>
    <scope>NUCLEOTIDE SEQUENCE [LARGE SCALE GENOMIC DNA]</scope>
    <source>
        <strain evidence="12 13">L7-75</strain>
    </source>
</reference>
<evidence type="ECO:0000256" key="10">
    <source>
        <dbReference type="SAM" id="Phobius"/>
    </source>
</evidence>
<dbReference type="GO" id="GO:0005886">
    <property type="term" value="C:plasma membrane"/>
    <property type="evidence" value="ECO:0007669"/>
    <property type="project" value="UniProtKB-SubCell"/>
</dbReference>
<dbReference type="Pfam" id="PF02518">
    <property type="entry name" value="HATPase_c"/>
    <property type="match status" value="1"/>
</dbReference>
<dbReference type="SMART" id="SM00387">
    <property type="entry name" value="HATPase_c"/>
    <property type="match status" value="1"/>
</dbReference>
<sequence>MSIMKKIMLIFGSIHTLISFLYMSLYVWHRENVHSTTHFWRAGGVYTGVILYLLGLVVIYAAAAISTRTYRKNLKRLEETSPVVWREQFEDGQRDEWGQLLMYIGHLKHLQQKETDTHERMLADAVHEMRTPLSVIQSRAESMVEGTIPCRPEELIPLLDETSRLGRLIHDLKELSLAESGKLRLNGEWVDFAGIVRGVWELLGHEAEAKGISCSISLQEAKVYCDRQRMEQVLVNLIGNAVNYTPEQGSITVECRVRSFELQFMVRNSGEGIPLEHLPYVFDRFYRSDRSRQRAGGGMGLGLSIAKHYVEAHEGKISVDSNSGEGAEFVFSMPLFPAS</sequence>
<dbReference type="InterPro" id="IPR005467">
    <property type="entry name" value="His_kinase_dom"/>
</dbReference>
<dbReference type="InterPro" id="IPR003594">
    <property type="entry name" value="HATPase_dom"/>
</dbReference>
<dbReference type="InterPro" id="IPR003661">
    <property type="entry name" value="HisK_dim/P_dom"/>
</dbReference>
<keyword evidence="8" id="KW-0067">ATP-binding</keyword>
<feature type="domain" description="Histidine kinase" evidence="11">
    <location>
        <begin position="124"/>
        <end position="337"/>
    </location>
</feature>
<dbReference type="Gene3D" id="3.30.565.10">
    <property type="entry name" value="Histidine kinase-like ATPase, C-terminal domain"/>
    <property type="match status" value="1"/>
</dbReference>
<comment type="caution">
    <text evidence="12">The sequence shown here is derived from an EMBL/GenBank/DDBJ whole genome shotgun (WGS) entry which is preliminary data.</text>
</comment>
<dbReference type="Proteomes" id="UP000565468">
    <property type="component" value="Unassembled WGS sequence"/>
</dbReference>
<name>A0A848MAY7_PAELE</name>
<protein>
    <recommendedName>
        <fullName evidence="3">histidine kinase</fullName>
        <ecNumber evidence="3">2.7.13.3</ecNumber>
    </recommendedName>
</protein>
<keyword evidence="13" id="KW-1185">Reference proteome</keyword>
<dbReference type="PANTHER" id="PTHR45453:SF1">
    <property type="entry name" value="PHOSPHATE REGULON SENSOR PROTEIN PHOR"/>
    <property type="match status" value="1"/>
</dbReference>
<dbReference type="SMART" id="SM00388">
    <property type="entry name" value="HisKA"/>
    <property type="match status" value="1"/>
</dbReference>
<keyword evidence="10" id="KW-0812">Transmembrane</keyword>
<evidence type="ECO:0000256" key="2">
    <source>
        <dbReference type="ARBA" id="ARBA00004651"/>
    </source>
</evidence>
<evidence type="ECO:0000313" key="12">
    <source>
        <dbReference type="EMBL" id="NMO97361.1"/>
    </source>
</evidence>
<dbReference type="InterPro" id="IPR050351">
    <property type="entry name" value="BphY/WalK/GraS-like"/>
</dbReference>